<dbReference type="RefSeq" id="WP_111420531.1">
    <property type="nucleotide sequence ID" value="NZ_NPEX01000141.1"/>
</dbReference>
<sequence>MTARLAVGFAWLAALAAVLFLLVPLLTVAAASFSPTPVFDLPLDGASLRWYARIATLDGFWPALSLSLQIALLSTAIALVIGTLAAIAIVRGRLPGAEALATALVSPLMMPGLVLGIALLQYFRAMGFTATWSALLLAHLVVTLPYVARTMIAGLALFDFTLVEAARTLGCTYAGAILRVMVPALAPSFLTAGLFSFLASFDNYPVSIFLTDVRTKTLPIKMLQYIEEAPDPTLAALSTLILAATVILLVASDRLIGLHRMAGTSE</sequence>
<evidence type="ECO:0000256" key="2">
    <source>
        <dbReference type="ARBA" id="ARBA00022448"/>
    </source>
</evidence>
<dbReference type="PANTHER" id="PTHR43357:SF4">
    <property type="entry name" value="INNER MEMBRANE ABC TRANSPORTER PERMEASE PROTEIN YDCV"/>
    <property type="match status" value="1"/>
</dbReference>
<keyword evidence="7 8" id="KW-0472">Membrane</keyword>
<dbReference type="OrthoDB" id="9782004at2"/>
<dbReference type="InterPro" id="IPR000515">
    <property type="entry name" value="MetI-like"/>
</dbReference>
<comment type="subcellular location">
    <subcellularLocation>
        <location evidence="1">Cell inner membrane</location>
        <topology evidence="1">Multi-pass membrane protein</topology>
    </subcellularLocation>
    <subcellularLocation>
        <location evidence="8">Cell membrane</location>
        <topology evidence="8">Multi-pass membrane protein</topology>
    </subcellularLocation>
</comment>
<evidence type="ECO:0000256" key="7">
    <source>
        <dbReference type="ARBA" id="ARBA00023136"/>
    </source>
</evidence>
<dbReference type="EMBL" id="NPEX01000141">
    <property type="protein sequence ID" value="RAI42592.1"/>
    <property type="molecule type" value="Genomic_DNA"/>
</dbReference>
<dbReference type="AlphaFoldDB" id="A0A327KZE5"/>
<name>A0A327KZE5_9BRAD</name>
<feature type="transmembrane region" description="Helical" evidence="8">
    <location>
        <begin position="233"/>
        <end position="251"/>
    </location>
</feature>
<feature type="transmembrane region" description="Helical" evidence="8">
    <location>
        <begin position="66"/>
        <end position="90"/>
    </location>
</feature>
<feature type="transmembrane region" description="Helical" evidence="8">
    <location>
        <begin position="176"/>
        <end position="199"/>
    </location>
</feature>
<keyword evidence="3" id="KW-1003">Cell membrane</keyword>
<evidence type="ECO:0000256" key="8">
    <source>
        <dbReference type="RuleBase" id="RU363032"/>
    </source>
</evidence>
<dbReference type="PROSITE" id="PS50928">
    <property type="entry name" value="ABC_TM1"/>
    <property type="match status" value="1"/>
</dbReference>
<feature type="transmembrane region" description="Helical" evidence="8">
    <location>
        <begin position="102"/>
        <end position="123"/>
    </location>
</feature>
<evidence type="ECO:0000256" key="6">
    <source>
        <dbReference type="ARBA" id="ARBA00022989"/>
    </source>
</evidence>
<organism evidence="10 11">
    <name type="scientific">Rhodoplanes roseus</name>
    <dbReference type="NCBI Taxonomy" id="29409"/>
    <lineage>
        <taxon>Bacteria</taxon>
        <taxon>Pseudomonadati</taxon>
        <taxon>Pseudomonadota</taxon>
        <taxon>Alphaproteobacteria</taxon>
        <taxon>Hyphomicrobiales</taxon>
        <taxon>Nitrobacteraceae</taxon>
        <taxon>Rhodoplanes</taxon>
    </lineage>
</organism>
<evidence type="ECO:0000256" key="5">
    <source>
        <dbReference type="ARBA" id="ARBA00022692"/>
    </source>
</evidence>
<evidence type="ECO:0000259" key="9">
    <source>
        <dbReference type="PROSITE" id="PS50928"/>
    </source>
</evidence>
<dbReference type="Gene3D" id="1.10.3720.10">
    <property type="entry name" value="MetI-like"/>
    <property type="match status" value="1"/>
</dbReference>
<keyword evidence="11" id="KW-1185">Reference proteome</keyword>
<evidence type="ECO:0000256" key="1">
    <source>
        <dbReference type="ARBA" id="ARBA00004429"/>
    </source>
</evidence>
<dbReference type="Pfam" id="PF00528">
    <property type="entry name" value="BPD_transp_1"/>
    <property type="match status" value="1"/>
</dbReference>
<comment type="caution">
    <text evidence="10">The sequence shown here is derived from an EMBL/GenBank/DDBJ whole genome shotgun (WGS) entry which is preliminary data.</text>
</comment>
<protein>
    <submittedName>
        <fullName evidence="10">ABC transporter permease</fullName>
    </submittedName>
</protein>
<dbReference type="InterPro" id="IPR035906">
    <property type="entry name" value="MetI-like_sf"/>
</dbReference>
<evidence type="ECO:0000256" key="4">
    <source>
        <dbReference type="ARBA" id="ARBA00022519"/>
    </source>
</evidence>
<feature type="transmembrane region" description="Helical" evidence="8">
    <location>
        <begin position="129"/>
        <end position="148"/>
    </location>
</feature>
<dbReference type="PANTHER" id="PTHR43357">
    <property type="entry name" value="INNER MEMBRANE ABC TRANSPORTER PERMEASE PROTEIN YDCV"/>
    <property type="match status" value="1"/>
</dbReference>
<keyword evidence="5 8" id="KW-0812">Transmembrane</keyword>
<proteinExistence type="inferred from homology"/>
<feature type="domain" description="ABC transmembrane type-1" evidence="9">
    <location>
        <begin position="64"/>
        <end position="252"/>
    </location>
</feature>
<evidence type="ECO:0000256" key="3">
    <source>
        <dbReference type="ARBA" id="ARBA00022475"/>
    </source>
</evidence>
<comment type="similarity">
    <text evidence="8">Belongs to the binding-protein-dependent transport system permease family.</text>
</comment>
<accession>A0A327KZE5</accession>
<dbReference type="GO" id="GO:0055085">
    <property type="term" value="P:transmembrane transport"/>
    <property type="evidence" value="ECO:0007669"/>
    <property type="project" value="InterPro"/>
</dbReference>
<gene>
    <name evidence="10" type="ORF">CH341_18735</name>
</gene>
<dbReference type="CDD" id="cd06261">
    <property type="entry name" value="TM_PBP2"/>
    <property type="match status" value="1"/>
</dbReference>
<keyword evidence="4" id="KW-0997">Cell inner membrane</keyword>
<evidence type="ECO:0000313" key="11">
    <source>
        <dbReference type="Proteomes" id="UP000249130"/>
    </source>
</evidence>
<keyword evidence="6 8" id="KW-1133">Transmembrane helix</keyword>
<keyword evidence="2 8" id="KW-0813">Transport</keyword>
<dbReference type="Proteomes" id="UP000249130">
    <property type="component" value="Unassembled WGS sequence"/>
</dbReference>
<dbReference type="GO" id="GO:0005886">
    <property type="term" value="C:plasma membrane"/>
    <property type="evidence" value="ECO:0007669"/>
    <property type="project" value="UniProtKB-SubCell"/>
</dbReference>
<reference evidence="10 11" key="1">
    <citation type="submission" date="2017-07" db="EMBL/GenBank/DDBJ databases">
        <title>Draft Genome Sequences of Select Purple Nonsulfur Bacteria.</title>
        <authorList>
            <person name="Lasarre B."/>
            <person name="Mckinlay J.B."/>
        </authorList>
    </citation>
    <scope>NUCLEOTIDE SEQUENCE [LARGE SCALE GENOMIC DNA]</scope>
    <source>
        <strain evidence="10 11">DSM 5909</strain>
    </source>
</reference>
<dbReference type="SUPFAM" id="SSF161098">
    <property type="entry name" value="MetI-like"/>
    <property type="match status" value="1"/>
</dbReference>
<evidence type="ECO:0000313" key="10">
    <source>
        <dbReference type="EMBL" id="RAI42592.1"/>
    </source>
</evidence>